<proteinExistence type="inferred from homology"/>
<dbReference type="PROSITE" id="PS00062">
    <property type="entry name" value="ALDOKETO_REDUCTASE_2"/>
    <property type="match status" value="1"/>
</dbReference>
<dbReference type="PROSITE" id="PS00798">
    <property type="entry name" value="ALDOKETO_REDUCTASE_1"/>
    <property type="match status" value="1"/>
</dbReference>
<evidence type="ECO:0000256" key="5">
    <source>
        <dbReference type="PIRSR" id="PIRSR000097-2"/>
    </source>
</evidence>
<accession>A0A7E5W219</accession>
<reference evidence="9" key="1">
    <citation type="submission" date="2025-08" db="UniProtKB">
        <authorList>
            <consortium name="RefSeq"/>
        </authorList>
    </citation>
    <scope>IDENTIFICATION</scope>
</reference>
<keyword evidence="3" id="KW-0560">Oxidoreductase</keyword>
<dbReference type="InParanoid" id="A0A7E5W219"/>
<dbReference type="KEGG" id="tnl:113498726"/>
<dbReference type="RefSeq" id="XP_026734660.1">
    <property type="nucleotide sequence ID" value="XM_026878859.1"/>
</dbReference>
<evidence type="ECO:0000256" key="2">
    <source>
        <dbReference type="ARBA" id="ARBA00022857"/>
    </source>
</evidence>
<keyword evidence="8" id="KW-1185">Reference proteome</keyword>
<dbReference type="PANTHER" id="PTHR11732">
    <property type="entry name" value="ALDO/KETO REDUCTASE"/>
    <property type="match status" value="1"/>
</dbReference>
<dbReference type="PRINTS" id="PR00069">
    <property type="entry name" value="ALDKETRDTASE"/>
</dbReference>
<name>A0A7E5W219_TRINI</name>
<feature type="binding site" evidence="5">
    <location>
        <position position="137"/>
    </location>
    <ligand>
        <name>substrate</name>
    </ligand>
</feature>
<evidence type="ECO:0000313" key="8">
    <source>
        <dbReference type="Proteomes" id="UP000322000"/>
    </source>
</evidence>
<evidence type="ECO:0000256" key="3">
    <source>
        <dbReference type="ARBA" id="ARBA00023002"/>
    </source>
</evidence>
<dbReference type="SUPFAM" id="SSF51430">
    <property type="entry name" value="NAD(P)-linked oxidoreductase"/>
    <property type="match status" value="1"/>
</dbReference>
<dbReference type="InterPro" id="IPR036812">
    <property type="entry name" value="NAD(P)_OxRdtase_dom_sf"/>
</dbReference>
<dbReference type="PROSITE" id="PS00063">
    <property type="entry name" value="ALDOKETO_REDUCTASE_3"/>
    <property type="match status" value="1"/>
</dbReference>
<gene>
    <name evidence="9" type="primary">LOC113498726</name>
</gene>
<evidence type="ECO:0000313" key="9">
    <source>
        <dbReference type="RefSeq" id="XP_026734660.1"/>
    </source>
</evidence>
<dbReference type="Proteomes" id="UP000322000">
    <property type="component" value="Chromosome 11"/>
</dbReference>
<feature type="active site" description="Proton donor" evidence="4">
    <location>
        <position position="75"/>
    </location>
</feature>
<keyword evidence="2" id="KW-0521">NADP</keyword>
<evidence type="ECO:0000256" key="6">
    <source>
        <dbReference type="PIRSR" id="PIRSR000097-3"/>
    </source>
</evidence>
<dbReference type="FunCoup" id="A0A7E5W219">
    <property type="interactions" value="388"/>
</dbReference>
<dbReference type="OrthoDB" id="416253at2759"/>
<dbReference type="GO" id="GO:0016491">
    <property type="term" value="F:oxidoreductase activity"/>
    <property type="evidence" value="ECO:0007669"/>
    <property type="project" value="UniProtKB-KW"/>
</dbReference>
<evidence type="ECO:0000256" key="1">
    <source>
        <dbReference type="ARBA" id="ARBA00007905"/>
    </source>
</evidence>
<evidence type="ECO:0000259" key="7">
    <source>
        <dbReference type="Pfam" id="PF00248"/>
    </source>
</evidence>
<protein>
    <submittedName>
        <fullName evidence="9">1,5-anhydro-D-fructose reductase-like</fullName>
    </submittedName>
</protein>
<dbReference type="GeneID" id="113498726"/>
<dbReference type="InterPro" id="IPR023210">
    <property type="entry name" value="NADP_OxRdtase_dom"/>
</dbReference>
<dbReference type="InterPro" id="IPR018170">
    <property type="entry name" value="Aldo/ket_reductase_CS"/>
</dbReference>
<feature type="site" description="Lowers pKa of active site Tyr" evidence="6">
    <location>
        <position position="104"/>
    </location>
</feature>
<sequence length="363" mass="41863">MNGAVRVRSVTRAIFNCQYYHNTIRNMRFIKLSQTDDIMPTVGLGTWQAESNIVEYVVYRALELGYRHIDTAFNYNNEEPIGKAITKWINDGKGSRSDVFVTTKLPHVGNRASDVNKFVDLQLNRLGLSYIDLYLIHVPFTFKCDPKTLTPVVKRDGEYELDTTTDHVEIWKKLEECQQAGLIRNIGLSNFNQEQIQNIINYATFKPQVLQVELHAYFQQYELRKFCAKHGIVVTAYAPLGSPGAKDHFVNKYKYNPSVFPDLFSLPAVQEMSIKYGKTPAQVLLHFLVQQKIVVIPKSTNTPRLKENIDIYDFEISKDDMEILIKLDKGEKGRIFNFLFWKGVENHPEYPFKHLVDAKEGEA</sequence>
<dbReference type="Gene3D" id="3.20.20.100">
    <property type="entry name" value="NADP-dependent oxidoreductase domain"/>
    <property type="match status" value="1"/>
</dbReference>
<comment type="similarity">
    <text evidence="1">Belongs to the aldo/keto reductase family.</text>
</comment>
<dbReference type="PIRSF" id="PIRSF000097">
    <property type="entry name" value="AKR"/>
    <property type="match status" value="1"/>
</dbReference>
<dbReference type="Pfam" id="PF00248">
    <property type="entry name" value="Aldo_ket_red"/>
    <property type="match status" value="1"/>
</dbReference>
<evidence type="ECO:0000256" key="4">
    <source>
        <dbReference type="PIRSR" id="PIRSR000097-1"/>
    </source>
</evidence>
<dbReference type="FunFam" id="3.20.20.100:FF:000006">
    <property type="entry name" value="Aldo-keto reductase family 1 member A1"/>
    <property type="match status" value="1"/>
</dbReference>
<dbReference type="InterPro" id="IPR020471">
    <property type="entry name" value="AKR"/>
</dbReference>
<dbReference type="AlphaFoldDB" id="A0A7E5W219"/>
<organism evidence="8 9">
    <name type="scientific">Trichoplusia ni</name>
    <name type="common">Cabbage looper</name>
    <dbReference type="NCBI Taxonomy" id="7111"/>
    <lineage>
        <taxon>Eukaryota</taxon>
        <taxon>Metazoa</taxon>
        <taxon>Ecdysozoa</taxon>
        <taxon>Arthropoda</taxon>
        <taxon>Hexapoda</taxon>
        <taxon>Insecta</taxon>
        <taxon>Pterygota</taxon>
        <taxon>Neoptera</taxon>
        <taxon>Endopterygota</taxon>
        <taxon>Lepidoptera</taxon>
        <taxon>Glossata</taxon>
        <taxon>Ditrysia</taxon>
        <taxon>Noctuoidea</taxon>
        <taxon>Noctuidae</taxon>
        <taxon>Plusiinae</taxon>
        <taxon>Trichoplusia</taxon>
    </lineage>
</organism>
<feature type="domain" description="NADP-dependent oxidoreductase" evidence="7">
    <location>
        <begin position="42"/>
        <end position="327"/>
    </location>
</feature>